<accession>A0A1I0E744</accession>
<sequence>MGQNNCTFSNIEKFVHEIENESVRSLHILRDIEDTITIINRLTAQLNADARYAEIFIDRIKKLTTKSEIDPENIIIANLEKAQSFINDIYNVLVLKRDSSRNDVRLSEDDGIEQVYTEAIGAAADLHSNLNDLRWHVMEHDADLSQTSKAYTDVKELLKDLAS</sequence>
<protein>
    <submittedName>
        <fullName evidence="1">Uncharacterized protein</fullName>
    </submittedName>
</protein>
<dbReference type="Proteomes" id="UP000199345">
    <property type="component" value="Unassembled WGS sequence"/>
</dbReference>
<dbReference type="AlphaFoldDB" id="A0A1I0E744"/>
<dbReference type="OrthoDB" id="8688599at2"/>
<organism evidence="1 2">
    <name type="scientific">Nitrosomonas marina</name>
    <dbReference type="NCBI Taxonomy" id="917"/>
    <lineage>
        <taxon>Bacteria</taxon>
        <taxon>Pseudomonadati</taxon>
        <taxon>Pseudomonadota</taxon>
        <taxon>Betaproteobacteria</taxon>
        <taxon>Nitrosomonadales</taxon>
        <taxon>Nitrosomonadaceae</taxon>
        <taxon>Nitrosomonas</taxon>
    </lineage>
</organism>
<dbReference type="RefSeq" id="WP_090659907.1">
    <property type="nucleotide sequence ID" value="NZ_FOIA01000025.1"/>
</dbReference>
<reference evidence="2" key="1">
    <citation type="submission" date="2016-10" db="EMBL/GenBank/DDBJ databases">
        <authorList>
            <person name="Varghese N."/>
            <person name="Submissions S."/>
        </authorList>
    </citation>
    <scope>NUCLEOTIDE SEQUENCE [LARGE SCALE GENOMIC DNA]</scope>
    <source>
        <strain evidence="2">Nm71</strain>
    </source>
</reference>
<keyword evidence="2" id="KW-1185">Reference proteome</keyword>
<proteinExistence type="predicted"/>
<evidence type="ECO:0000313" key="1">
    <source>
        <dbReference type="EMBL" id="SET40657.1"/>
    </source>
</evidence>
<dbReference type="EMBL" id="FOIA01000025">
    <property type="protein sequence ID" value="SET40657.1"/>
    <property type="molecule type" value="Genomic_DNA"/>
</dbReference>
<gene>
    <name evidence="1" type="ORF">SAMN05216326_12531</name>
</gene>
<evidence type="ECO:0000313" key="2">
    <source>
        <dbReference type="Proteomes" id="UP000199345"/>
    </source>
</evidence>
<name>A0A1I0E744_9PROT</name>